<dbReference type="EMBL" id="CP022515">
    <property type="protein sequence ID" value="ASO05211.1"/>
    <property type="molecule type" value="Genomic_DNA"/>
</dbReference>
<dbReference type="GO" id="GO:0016020">
    <property type="term" value="C:membrane"/>
    <property type="evidence" value="ECO:0007669"/>
    <property type="project" value="TreeGrafter"/>
</dbReference>
<keyword evidence="6 7" id="KW-0472">Membrane</keyword>
<feature type="transmembrane region" description="Helical" evidence="7">
    <location>
        <begin position="77"/>
        <end position="94"/>
    </location>
</feature>
<feature type="transmembrane region" description="Helical" evidence="7">
    <location>
        <begin position="327"/>
        <end position="349"/>
    </location>
</feature>
<comment type="similarity">
    <text evidence="2">Belongs to the major facilitator superfamily.</text>
</comment>
<gene>
    <name evidence="9" type="ORF">AREALGSMS7_01745</name>
</gene>
<sequence>MSNKGYKNQYVFSAACVGMLIFGVVMISLGSILPEVTTKFQLDGAKAGSLSTLLPTGILVGSLVFGPSVDWLSYKRILIAGTLFTLMGIEGLVFSEMPVFLKLSVFSVGLGGGILNGTTNALVSEISEEDHGANLSLLGVFFGVGALATPFILGMLKGWYSFETIFALLGVLMVLPVLFFMFVQFPGSAKTSGVSIREGLKMVKDPMLLLFGFILFFQSGIEGLTNNWTTTYMETNKQLKASTALFVLSSFVGAITVTRILLSKILRTFNPLKIMVIGLAIAFFGCLLIRYGASYTILIAGMVAIGIGISAGFPVILGYIGQIYTRLSGTAFSIVITIALIGNVIANYLMGHVSQYQGTMVLPYLIMGAIILMLTLIFITNKKYQIKIN</sequence>
<organism evidence="9 10">
    <name type="scientific">Arenibacter algicola</name>
    <dbReference type="NCBI Taxonomy" id="616991"/>
    <lineage>
        <taxon>Bacteria</taxon>
        <taxon>Pseudomonadati</taxon>
        <taxon>Bacteroidota</taxon>
        <taxon>Flavobacteriia</taxon>
        <taxon>Flavobacteriales</taxon>
        <taxon>Flavobacteriaceae</taxon>
        <taxon>Arenibacter</taxon>
    </lineage>
</organism>
<evidence type="ECO:0000256" key="4">
    <source>
        <dbReference type="ARBA" id="ARBA00022692"/>
    </source>
</evidence>
<feature type="transmembrane region" description="Helical" evidence="7">
    <location>
        <begin position="274"/>
        <end position="291"/>
    </location>
</feature>
<evidence type="ECO:0000256" key="3">
    <source>
        <dbReference type="ARBA" id="ARBA00022448"/>
    </source>
</evidence>
<evidence type="ECO:0000259" key="8">
    <source>
        <dbReference type="PROSITE" id="PS50850"/>
    </source>
</evidence>
<dbReference type="Proteomes" id="UP000204551">
    <property type="component" value="Chromosome"/>
</dbReference>
<evidence type="ECO:0000313" key="9">
    <source>
        <dbReference type="EMBL" id="ASO05211.1"/>
    </source>
</evidence>
<feature type="transmembrane region" description="Helical" evidence="7">
    <location>
        <begin position="244"/>
        <end position="262"/>
    </location>
</feature>
<evidence type="ECO:0000313" key="10">
    <source>
        <dbReference type="Proteomes" id="UP000204551"/>
    </source>
</evidence>
<name>A0A221UWF1_9FLAO</name>
<feature type="domain" description="Major facilitator superfamily (MFS) profile" evidence="8">
    <location>
        <begin position="11"/>
        <end position="383"/>
    </location>
</feature>
<feature type="transmembrane region" description="Helical" evidence="7">
    <location>
        <begin position="206"/>
        <end position="224"/>
    </location>
</feature>
<dbReference type="KEGG" id="aalg:AREALGSMS7_01745"/>
<dbReference type="PANTHER" id="PTHR23514">
    <property type="entry name" value="BYPASS OF STOP CODON PROTEIN 6"/>
    <property type="match status" value="1"/>
</dbReference>
<dbReference type="InterPro" id="IPR051788">
    <property type="entry name" value="MFS_Transporter"/>
</dbReference>
<evidence type="ECO:0000256" key="5">
    <source>
        <dbReference type="ARBA" id="ARBA00022989"/>
    </source>
</evidence>
<accession>A0A221UWF1</accession>
<comment type="subcellular location">
    <subcellularLocation>
        <location evidence="1">Endomembrane system</location>
        <topology evidence="1">Multi-pass membrane protein</topology>
    </subcellularLocation>
</comment>
<feature type="transmembrane region" description="Helical" evidence="7">
    <location>
        <begin position="297"/>
        <end position="320"/>
    </location>
</feature>
<feature type="transmembrane region" description="Helical" evidence="7">
    <location>
        <begin position="100"/>
        <end position="123"/>
    </location>
</feature>
<protein>
    <submittedName>
        <fullName evidence="9">Putative transporter</fullName>
    </submittedName>
</protein>
<dbReference type="Gene3D" id="1.20.1250.20">
    <property type="entry name" value="MFS general substrate transporter like domains"/>
    <property type="match status" value="2"/>
</dbReference>
<evidence type="ECO:0000256" key="1">
    <source>
        <dbReference type="ARBA" id="ARBA00004127"/>
    </source>
</evidence>
<dbReference type="PROSITE" id="PS50850">
    <property type="entry name" value="MFS"/>
    <property type="match status" value="1"/>
</dbReference>
<feature type="transmembrane region" description="Helical" evidence="7">
    <location>
        <begin position="165"/>
        <end position="185"/>
    </location>
</feature>
<reference evidence="9 10" key="1">
    <citation type="submission" date="2017-07" db="EMBL/GenBank/DDBJ databases">
        <title>Genome Sequence of Arenibacter algicola Strain SMS7 Isolated from a culture of the Diatom Skeletonema marinoi.</title>
        <authorList>
            <person name="Topel M."/>
            <person name="Pinder M.I.M."/>
            <person name="Johansson O.N."/>
            <person name="Kourtchenko O."/>
            <person name="Godhe A."/>
            <person name="Clarke A.K."/>
        </authorList>
    </citation>
    <scope>NUCLEOTIDE SEQUENCE [LARGE SCALE GENOMIC DNA]</scope>
    <source>
        <strain evidence="9 10">SMS7</strain>
    </source>
</reference>
<dbReference type="GO" id="GO:0012505">
    <property type="term" value="C:endomembrane system"/>
    <property type="evidence" value="ECO:0007669"/>
    <property type="project" value="UniProtKB-SubCell"/>
</dbReference>
<dbReference type="Pfam" id="PF07690">
    <property type="entry name" value="MFS_1"/>
    <property type="match status" value="1"/>
</dbReference>
<evidence type="ECO:0000256" key="6">
    <source>
        <dbReference type="ARBA" id="ARBA00023136"/>
    </source>
</evidence>
<dbReference type="InterPro" id="IPR011701">
    <property type="entry name" value="MFS"/>
</dbReference>
<proteinExistence type="inferred from homology"/>
<dbReference type="InterPro" id="IPR036259">
    <property type="entry name" value="MFS_trans_sf"/>
</dbReference>
<dbReference type="InterPro" id="IPR020846">
    <property type="entry name" value="MFS_dom"/>
</dbReference>
<dbReference type="AlphaFoldDB" id="A0A221UWF1"/>
<dbReference type="PANTHER" id="PTHR23514:SF3">
    <property type="entry name" value="BYPASS OF STOP CODON PROTEIN 6"/>
    <property type="match status" value="1"/>
</dbReference>
<keyword evidence="3" id="KW-0813">Transport</keyword>
<dbReference type="GO" id="GO:0022857">
    <property type="term" value="F:transmembrane transporter activity"/>
    <property type="evidence" value="ECO:0007669"/>
    <property type="project" value="InterPro"/>
</dbReference>
<keyword evidence="4 7" id="KW-0812">Transmembrane</keyword>
<keyword evidence="5 7" id="KW-1133">Transmembrane helix</keyword>
<feature type="transmembrane region" description="Helical" evidence="7">
    <location>
        <begin position="45"/>
        <end position="65"/>
    </location>
</feature>
<feature type="transmembrane region" description="Helical" evidence="7">
    <location>
        <begin position="361"/>
        <end position="379"/>
    </location>
</feature>
<feature type="transmembrane region" description="Helical" evidence="7">
    <location>
        <begin position="135"/>
        <end position="153"/>
    </location>
</feature>
<evidence type="ECO:0000256" key="2">
    <source>
        <dbReference type="ARBA" id="ARBA00008335"/>
    </source>
</evidence>
<dbReference type="RefSeq" id="WP_093978020.1">
    <property type="nucleotide sequence ID" value="NZ_CP022515.1"/>
</dbReference>
<feature type="transmembrane region" description="Helical" evidence="7">
    <location>
        <begin position="12"/>
        <end position="33"/>
    </location>
</feature>
<dbReference type="SUPFAM" id="SSF103473">
    <property type="entry name" value="MFS general substrate transporter"/>
    <property type="match status" value="1"/>
</dbReference>
<evidence type="ECO:0000256" key="7">
    <source>
        <dbReference type="SAM" id="Phobius"/>
    </source>
</evidence>